<evidence type="ECO:0000256" key="1">
    <source>
        <dbReference type="ARBA" id="ARBA00004127"/>
    </source>
</evidence>
<evidence type="ECO:0000256" key="10">
    <source>
        <dbReference type="SAM" id="SignalP"/>
    </source>
</evidence>
<keyword evidence="13" id="KW-1185">Reference proteome</keyword>
<proteinExistence type="predicted"/>
<dbReference type="PANTHER" id="PTHR11878:SF77">
    <property type="entry name" value="SODIUM_CALCIUM EXCHANGER 2 ISOFORM X1"/>
    <property type="match status" value="1"/>
</dbReference>
<keyword evidence="7" id="KW-0406">Ion transport</keyword>
<comment type="subcellular location">
    <subcellularLocation>
        <location evidence="1">Endomembrane system</location>
        <topology evidence="1">Multi-pass membrane protein</topology>
    </subcellularLocation>
</comment>
<feature type="chain" id="PRO_5044791124" description="Sodium/calcium exchanger membrane region domain-containing protein" evidence="10">
    <location>
        <begin position="26"/>
        <end position="213"/>
    </location>
</feature>
<sequence>MIGLPSHLQSFLPLLLLCWLDVSTSLSISLSAQGNGSSGISSGVPQKASCSEQVVCKAGVLLPVWFPQNISTEETAGRAVIYFSSLLYMFLGVSIIADRFMAAIEVITSQICGHGFHAGELGPGAIVGSAAFNMFVIIGLCVSAIPAEQSRKIKHLRVFFVTAFWSIFAYIWLYLILAVISPGIVETSLATVWLAVTVSATPFLATGFAAGAR</sequence>
<comment type="caution">
    <text evidence="12">The sequence shown here is derived from an EMBL/GenBank/DDBJ whole genome shotgun (WGS) entry which is preliminary data.</text>
</comment>
<keyword evidence="8 9" id="KW-0472">Membrane</keyword>
<dbReference type="GO" id="GO:0012505">
    <property type="term" value="C:endomembrane system"/>
    <property type="evidence" value="ECO:0007669"/>
    <property type="project" value="UniProtKB-SubCell"/>
</dbReference>
<evidence type="ECO:0000256" key="8">
    <source>
        <dbReference type="ARBA" id="ARBA00023136"/>
    </source>
</evidence>
<evidence type="ECO:0000256" key="7">
    <source>
        <dbReference type="ARBA" id="ARBA00023065"/>
    </source>
</evidence>
<protein>
    <recommendedName>
        <fullName evidence="11">Sodium/calcium exchanger membrane region domain-containing protein</fullName>
    </recommendedName>
</protein>
<keyword evidence="6 9" id="KW-1133">Transmembrane helix</keyword>
<keyword evidence="4" id="KW-0109">Calcium transport</keyword>
<name>A0ABD1K977_9TELE</name>
<organism evidence="12 13">
    <name type="scientific">Coilia grayii</name>
    <name type="common">Gray's grenadier anchovy</name>
    <dbReference type="NCBI Taxonomy" id="363190"/>
    <lineage>
        <taxon>Eukaryota</taxon>
        <taxon>Metazoa</taxon>
        <taxon>Chordata</taxon>
        <taxon>Craniata</taxon>
        <taxon>Vertebrata</taxon>
        <taxon>Euteleostomi</taxon>
        <taxon>Actinopterygii</taxon>
        <taxon>Neopterygii</taxon>
        <taxon>Teleostei</taxon>
        <taxon>Clupei</taxon>
        <taxon>Clupeiformes</taxon>
        <taxon>Clupeoidei</taxon>
        <taxon>Engraulidae</taxon>
        <taxon>Coilinae</taxon>
        <taxon>Coilia</taxon>
    </lineage>
</organism>
<dbReference type="Gene3D" id="1.20.1420.30">
    <property type="entry name" value="NCX, central ion-binding region"/>
    <property type="match status" value="1"/>
</dbReference>
<keyword evidence="5 9" id="KW-0812">Transmembrane</keyword>
<dbReference type="GO" id="GO:0006816">
    <property type="term" value="P:calcium ion transport"/>
    <property type="evidence" value="ECO:0007669"/>
    <property type="project" value="UniProtKB-KW"/>
</dbReference>
<dbReference type="AlphaFoldDB" id="A0ABD1K977"/>
<dbReference type="Proteomes" id="UP001591681">
    <property type="component" value="Unassembled WGS sequence"/>
</dbReference>
<evidence type="ECO:0000256" key="3">
    <source>
        <dbReference type="ARBA" id="ARBA00022449"/>
    </source>
</evidence>
<feature type="domain" description="Sodium/calcium exchanger membrane region" evidence="11">
    <location>
        <begin position="117"/>
        <end position="192"/>
    </location>
</feature>
<dbReference type="InterPro" id="IPR044880">
    <property type="entry name" value="NCX_ion-bd_dom_sf"/>
</dbReference>
<feature type="transmembrane region" description="Helical" evidence="9">
    <location>
        <begin position="79"/>
        <end position="97"/>
    </location>
</feature>
<reference evidence="12 13" key="1">
    <citation type="submission" date="2024-09" db="EMBL/GenBank/DDBJ databases">
        <title>A chromosome-level genome assembly of Gray's grenadier anchovy, Coilia grayii.</title>
        <authorList>
            <person name="Fu Z."/>
        </authorList>
    </citation>
    <scope>NUCLEOTIDE SEQUENCE [LARGE SCALE GENOMIC DNA]</scope>
    <source>
        <strain evidence="12">G4</strain>
        <tissue evidence="12">Muscle</tissue>
    </source>
</reference>
<evidence type="ECO:0000259" key="11">
    <source>
        <dbReference type="Pfam" id="PF01699"/>
    </source>
</evidence>
<evidence type="ECO:0000256" key="9">
    <source>
        <dbReference type="SAM" id="Phobius"/>
    </source>
</evidence>
<dbReference type="EMBL" id="JBHFQA010000008">
    <property type="protein sequence ID" value="KAL2095463.1"/>
    <property type="molecule type" value="Genomic_DNA"/>
</dbReference>
<evidence type="ECO:0000256" key="6">
    <source>
        <dbReference type="ARBA" id="ARBA00022989"/>
    </source>
</evidence>
<dbReference type="Pfam" id="PF01699">
    <property type="entry name" value="Na_Ca_ex"/>
    <property type="match status" value="1"/>
</dbReference>
<dbReference type="InterPro" id="IPR051171">
    <property type="entry name" value="CaCA"/>
</dbReference>
<feature type="transmembrane region" description="Helical" evidence="9">
    <location>
        <begin position="192"/>
        <end position="212"/>
    </location>
</feature>
<keyword evidence="10" id="KW-0732">Signal</keyword>
<evidence type="ECO:0000313" key="12">
    <source>
        <dbReference type="EMBL" id="KAL2095463.1"/>
    </source>
</evidence>
<dbReference type="GO" id="GO:0015297">
    <property type="term" value="F:antiporter activity"/>
    <property type="evidence" value="ECO:0007669"/>
    <property type="project" value="UniProtKB-KW"/>
</dbReference>
<evidence type="ECO:0000313" key="13">
    <source>
        <dbReference type="Proteomes" id="UP001591681"/>
    </source>
</evidence>
<evidence type="ECO:0000256" key="2">
    <source>
        <dbReference type="ARBA" id="ARBA00022448"/>
    </source>
</evidence>
<evidence type="ECO:0000256" key="4">
    <source>
        <dbReference type="ARBA" id="ARBA00022568"/>
    </source>
</evidence>
<keyword evidence="2" id="KW-0813">Transport</keyword>
<feature type="transmembrane region" description="Helical" evidence="9">
    <location>
        <begin position="158"/>
        <end position="180"/>
    </location>
</feature>
<gene>
    <name evidence="12" type="ORF">ACEWY4_010182</name>
</gene>
<keyword evidence="4" id="KW-0106">Calcium</keyword>
<dbReference type="InterPro" id="IPR004837">
    <property type="entry name" value="NaCa_Exmemb"/>
</dbReference>
<evidence type="ECO:0000256" key="5">
    <source>
        <dbReference type="ARBA" id="ARBA00022692"/>
    </source>
</evidence>
<feature type="transmembrane region" description="Helical" evidence="9">
    <location>
        <begin position="125"/>
        <end position="146"/>
    </location>
</feature>
<keyword evidence="3" id="KW-0050">Antiport</keyword>
<dbReference type="PANTHER" id="PTHR11878">
    <property type="entry name" value="SODIUM/CALCIUM EXCHANGER"/>
    <property type="match status" value="1"/>
</dbReference>
<feature type="signal peptide" evidence="10">
    <location>
        <begin position="1"/>
        <end position="25"/>
    </location>
</feature>
<accession>A0ABD1K977</accession>